<proteinExistence type="inferred from homology"/>
<dbReference type="Proteomes" id="UP001597214">
    <property type="component" value="Unassembled WGS sequence"/>
</dbReference>
<accession>A0ABW4LJM4</accession>
<dbReference type="RefSeq" id="WP_377926518.1">
    <property type="nucleotide sequence ID" value="NZ_JBHUEM010000003.1"/>
</dbReference>
<evidence type="ECO:0000256" key="1">
    <source>
        <dbReference type="ARBA" id="ARBA00008023"/>
    </source>
</evidence>
<dbReference type="PANTHER" id="PTHR11067:SF9">
    <property type="entry name" value="INOSINE TRIPHOSPHATE PYROPHOSPHATASE"/>
    <property type="match status" value="1"/>
</dbReference>
<dbReference type="InterPro" id="IPR029001">
    <property type="entry name" value="ITPase-like_fam"/>
</dbReference>
<reference evidence="4" key="1">
    <citation type="journal article" date="2019" name="Int. J. Syst. Evol. Microbiol.">
        <title>The Global Catalogue of Microorganisms (GCM) 10K type strain sequencing project: providing services to taxonomists for standard genome sequencing and annotation.</title>
        <authorList>
            <consortium name="The Broad Institute Genomics Platform"/>
            <consortium name="The Broad Institute Genome Sequencing Center for Infectious Disease"/>
            <person name="Wu L."/>
            <person name="Ma J."/>
        </authorList>
    </citation>
    <scope>NUCLEOTIDE SEQUENCE [LARGE SCALE GENOMIC DNA]</scope>
    <source>
        <strain evidence="4">CCUG 49339</strain>
    </source>
</reference>
<organism evidence="3 4">
    <name type="scientific">Bacillus salitolerans</name>
    <dbReference type="NCBI Taxonomy" id="1437434"/>
    <lineage>
        <taxon>Bacteria</taxon>
        <taxon>Bacillati</taxon>
        <taxon>Bacillota</taxon>
        <taxon>Bacilli</taxon>
        <taxon>Bacillales</taxon>
        <taxon>Bacillaceae</taxon>
        <taxon>Bacillus</taxon>
    </lineage>
</organism>
<protein>
    <submittedName>
        <fullName evidence="3">Non-canonical purine NTP pyrophosphatase</fullName>
        <ecNumber evidence="3">3.6.1.-</ecNumber>
    </submittedName>
</protein>
<name>A0ABW4LJM4_9BACI</name>
<dbReference type="EC" id="3.6.1.-" evidence="3"/>
<dbReference type="InterPro" id="IPR002637">
    <property type="entry name" value="RdgB/HAM1"/>
</dbReference>
<evidence type="ECO:0000256" key="2">
    <source>
        <dbReference type="ARBA" id="ARBA00022801"/>
    </source>
</evidence>
<evidence type="ECO:0000313" key="3">
    <source>
        <dbReference type="EMBL" id="MFD1735419.1"/>
    </source>
</evidence>
<dbReference type="PANTHER" id="PTHR11067">
    <property type="entry name" value="INOSINE TRIPHOSPHATE PYROPHOSPHATASE/HAM1 PROTEIN"/>
    <property type="match status" value="1"/>
</dbReference>
<comment type="similarity">
    <text evidence="1">Belongs to the HAM1 NTPase family.</text>
</comment>
<dbReference type="Pfam" id="PF01725">
    <property type="entry name" value="Ham1p_like"/>
    <property type="match status" value="1"/>
</dbReference>
<evidence type="ECO:0000313" key="4">
    <source>
        <dbReference type="Proteomes" id="UP001597214"/>
    </source>
</evidence>
<dbReference type="CDD" id="cd00515">
    <property type="entry name" value="HAM1"/>
    <property type="match status" value="1"/>
</dbReference>
<dbReference type="Gene3D" id="3.90.950.10">
    <property type="match status" value="1"/>
</dbReference>
<comment type="caution">
    <text evidence="3">The sequence shown here is derived from an EMBL/GenBank/DDBJ whole genome shotgun (WGS) entry which is preliminary data.</text>
</comment>
<dbReference type="GO" id="GO:0016787">
    <property type="term" value="F:hydrolase activity"/>
    <property type="evidence" value="ECO:0007669"/>
    <property type="project" value="UniProtKB-KW"/>
</dbReference>
<gene>
    <name evidence="3" type="ORF">ACFSCX_02480</name>
</gene>
<sequence>MDIRFLSGNKFKIIEANKILNNIGVNIVPINIKIDEIQTEDPIKLLKDNSLKAFEILGRPLFVEHTGLYLNYLNELPGGLTQIFWDRLEADKFCDLFGKTTDTSAVARTLIGYVNGKKIQIFDGEIKGNISVEPRGNRDFQWDCVFIPEGYSQTFAELGEEKNEISMRRRALDKFATFLKGVE</sequence>
<dbReference type="SUPFAM" id="SSF52972">
    <property type="entry name" value="ITPase-like"/>
    <property type="match status" value="1"/>
</dbReference>
<keyword evidence="4" id="KW-1185">Reference proteome</keyword>
<keyword evidence="2 3" id="KW-0378">Hydrolase</keyword>
<dbReference type="EMBL" id="JBHUEM010000003">
    <property type="protein sequence ID" value="MFD1735419.1"/>
    <property type="molecule type" value="Genomic_DNA"/>
</dbReference>